<evidence type="ECO:0000259" key="3">
    <source>
        <dbReference type="Pfam" id="PF21217"/>
    </source>
</evidence>
<name>A0A1K2I1E8_9HYPH</name>
<sequence>MADNAVVQARIDPEIKDKAQDVLQRMGLTLSDAIRILLTRTANEGALPMEVINSSAEYDAWFRAKVRDALEDPRPAIADADAERRMAQFKAGVLAGRRAAS</sequence>
<dbReference type="InterPro" id="IPR007337">
    <property type="entry name" value="RelB/DinJ"/>
</dbReference>
<organism evidence="4 5">
    <name type="scientific">Devosia enhydra</name>
    <dbReference type="NCBI Taxonomy" id="665118"/>
    <lineage>
        <taxon>Bacteria</taxon>
        <taxon>Pseudomonadati</taxon>
        <taxon>Pseudomonadota</taxon>
        <taxon>Alphaproteobacteria</taxon>
        <taxon>Hyphomicrobiales</taxon>
        <taxon>Devosiaceae</taxon>
        <taxon>Devosia</taxon>
    </lineage>
</organism>
<keyword evidence="5" id="KW-1185">Reference proteome</keyword>
<dbReference type="PANTHER" id="PTHR38781">
    <property type="entry name" value="ANTITOXIN DINJ-RELATED"/>
    <property type="match status" value="1"/>
</dbReference>
<dbReference type="Pfam" id="PF04221">
    <property type="entry name" value="RelB"/>
    <property type="match status" value="1"/>
</dbReference>
<dbReference type="InterPro" id="IPR048851">
    <property type="entry name" value="PaaA2_dom"/>
</dbReference>
<comment type="similarity">
    <text evidence="1">Belongs to the RelB/DinJ antitoxin family.</text>
</comment>
<dbReference type="OrthoDB" id="9799097at2"/>
<dbReference type="STRING" id="665118.SAMN02983003_3327"/>
<dbReference type="GO" id="GO:0006351">
    <property type="term" value="P:DNA-templated transcription"/>
    <property type="evidence" value="ECO:0007669"/>
    <property type="project" value="TreeGrafter"/>
</dbReference>
<evidence type="ECO:0000313" key="4">
    <source>
        <dbReference type="EMBL" id="SFZ86153.1"/>
    </source>
</evidence>
<dbReference type="NCBIfam" id="TIGR02384">
    <property type="entry name" value="RelB_DinJ"/>
    <property type="match status" value="1"/>
</dbReference>
<dbReference type="EMBL" id="FPKU01000003">
    <property type="protein sequence ID" value="SFZ86153.1"/>
    <property type="molecule type" value="Genomic_DNA"/>
</dbReference>
<dbReference type="InterPro" id="IPR013321">
    <property type="entry name" value="Arc_rbn_hlx_hlx"/>
</dbReference>
<dbReference type="RefSeq" id="WP_072345526.1">
    <property type="nucleotide sequence ID" value="NZ_FPKU01000003.1"/>
</dbReference>
<accession>A0A1K2I1E8</accession>
<dbReference type="Gene3D" id="1.10.1220.10">
    <property type="entry name" value="Met repressor-like"/>
    <property type="match status" value="1"/>
</dbReference>
<proteinExistence type="inferred from homology"/>
<gene>
    <name evidence="4" type="ORF">SAMN02983003_3327</name>
</gene>
<dbReference type="PANTHER" id="PTHR38781:SF1">
    <property type="entry name" value="ANTITOXIN DINJ-RELATED"/>
    <property type="match status" value="1"/>
</dbReference>
<dbReference type="Pfam" id="PF21217">
    <property type="entry name" value="PaaA2"/>
    <property type="match status" value="1"/>
</dbReference>
<dbReference type="Proteomes" id="UP000183447">
    <property type="component" value="Unassembled WGS sequence"/>
</dbReference>
<reference evidence="4 5" key="1">
    <citation type="submission" date="2016-11" db="EMBL/GenBank/DDBJ databases">
        <authorList>
            <person name="Jaros S."/>
            <person name="Januszkiewicz K."/>
            <person name="Wedrychowicz H."/>
        </authorList>
    </citation>
    <scope>NUCLEOTIDE SEQUENCE [LARGE SCALE GENOMIC DNA]</scope>
    <source>
        <strain evidence="4 5">ATCC 23634</strain>
    </source>
</reference>
<protein>
    <submittedName>
        <fullName evidence="4">DNA-damage-inducible protein J</fullName>
    </submittedName>
</protein>
<evidence type="ECO:0000256" key="2">
    <source>
        <dbReference type="ARBA" id="ARBA00022649"/>
    </source>
</evidence>
<feature type="domain" description="Stability determinant" evidence="3">
    <location>
        <begin position="56"/>
        <end position="77"/>
    </location>
</feature>
<evidence type="ECO:0000256" key="1">
    <source>
        <dbReference type="ARBA" id="ARBA00010562"/>
    </source>
</evidence>
<dbReference type="GO" id="GO:0006355">
    <property type="term" value="P:regulation of DNA-templated transcription"/>
    <property type="evidence" value="ECO:0007669"/>
    <property type="project" value="InterPro"/>
</dbReference>
<keyword evidence="2" id="KW-1277">Toxin-antitoxin system</keyword>
<dbReference type="AlphaFoldDB" id="A0A1K2I1E8"/>
<evidence type="ECO:0000313" key="5">
    <source>
        <dbReference type="Proteomes" id="UP000183447"/>
    </source>
</evidence>